<dbReference type="Proteomes" id="UP000183987">
    <property type="component" value="Unassembled WGS sequence"/>
</dbReference>
<protein>
    <recommendedName>
        <fullName evidence="3">DUF1127 domain-containing protein</fullName>
    </recommendedName>
</protein>
<sequence>MATQTLNAPRNVAIREKVDAFFATIGQGMNAYMERRSRMGQIQALEAKTDAELAKMGIRRDRIVHHVFRDLFYV</sequence>
<proteinExistence type="predicted"/>
<reference evidence="2" key="1">
    <citation type="submission" date="2016-11" db="EMBL/GenBank/DDBJ databases">
        <authorList>
            <person name="Varghese N."/>
            <person name="Submissions S."/>
        </authorList>
    </citation>
    <scope>NUCLEOTIDE SEQUENCE [LARGE SCALE GENOMIC DNA]</scope>
    <source>
        <strain evidence="2">DSM 29326</strain>
    </source>
</reference>
<gene>
    <name evidence="1" type="ORF">SAMN05444339_11083</name>
</gene>
<dbReference type="RefSeq" id="WP_072858402.1">
    <property type="nucleotide sequence ID" value="NZ_FQUE01000010.1"/>
</dbReference>
<organism evidence="1 2">
    <name type="scientific">Loktanella atrilutea</name>
    <dbReference type="NCBI Taxonomy" id="366533"/>
    <lineage>
        <taxon>Bacteria</taxon>
        <taxon>Pseudomonadati</taxon>
        <taxon>Pseudomonadota</taxon>
        <taxon>Alphaproteobacteria</taxon>
        <taxon>Rhodobacterales</taxon>
        <taxon>Roseobacteraceae</taxon>
        <taxon>Loktanella</taxon>
    </lineage>
</organism>
<keyword evidence="2" id="KW-1185">Reference proteome</keyword>
<evidence type="ECO:0000313" key="2">
    <source>
        <dbReference type="Proteomes" id="UP000183987"/>
    </source>
</evidence>
<dbReference type="STRING" id="366533.SAMN05444339_11083"/>
<evidence type="ECO:0008006" key="3">
    <source>
        <dbReference type="Google" id="ProtNLM"/>
    </source>
</evidence>
<dbReference type="OrthoDB" id="7867799at2"/>
<dbReference type="EMBL" id="FQUE01000010">
    <property type="protein sequence ID" value="SHF68736.1"/>
    <property type="molecule type" value="Genomic_DNA"/>
</dbReference>
<evidence type="ECO:0000313" key="1">
    <source>
        <dbReference type="EMBL" id="SHF68736.1"/>
    </source>
</evidence>
<accession>A0A1M5DPA8</accession>
<name>A0A1M5DPA8_LOKAT</name>
<dbReference type="AlphaFoldDB" id="A0A1M5DPA8"/>